<organism evidence="1 2">
    <name type="scientific">[Clostridium] hylemonae DSM 15053</name>
    <dbReference type="NCBI Taxonomy" id="553973"/>
    <lineage>
        <taxon>Bacteria</taxon>
        <taxon>Bacillati</taxon>
        <taxon>Bacillota</taxon>
        <taxon>Clostridia</taxon>
        <taxon>Lachnospirales</taxon>
        <taxon>Lachnospiraceae</taxon>
    </lineage>
</organism>
<accession>C0BXG1</accession>
<evidence type="ECO:0000313" key="2">
    <source>
        <dbReference type="Proteomes" id="UP000004893"/>
    </source>
</evidence>
<dbReference type="EMBL" id="ABYI02000012">
    <property type="protein sequence ID" value="EEG75268.1"/>
    <property type="molecule type" value="Genomic_DNA"/>
</dbReference>
<dbReference type="Proteomes" id="UP000004893">
    <property type="component" value="Unassembled WGS sequence"/>
</dbReference>
<name>C0BXG1_9FIRM</name>
<reference evidence="1" key="1">
    <citation type="submission" date="2009-02" db="EMBL/GenBank/DDBJ databases">
        <authorList>
            <person name="Fulton L."/>
            <person name="Clifton S."/>
            <person name="Fulton B."/>
            <person name="Xu J."/>
            <person name="Minx P."/>
            <person name="Pepin K.H."/>
            <person name="Johnson M."/>
            <person name="Bhonagiri V."/>
            <person name="Nash W.E."/>
            <person name="Mardis E.R."/>
            <person name="Wilson R.K."/>
        </authorList>
    </citation>
    <scope>NUCLEOTIDE SEQUENCE [LARGE SCALE GENOMIC DNA]</scope>
    <source>
        <strain evidence="1">DSM 15053</strain>
    </source>
</reference>
<protein>
    <submittedName>
        <fullName evidence="1">Uncharacterized protein</fullName>
    </submittedName>
</protein>
<dbReference type="STRING" id="553973.CLOHYLEM_04498"/>
<gene>
    <name evidence="1" type="ORF">CLOHYLEM_04498</name>
</gene>
<reference evidence="1" key="2">
    <citation type="submission" date="2013-06" db="EMBL/GenBank/DDBJ databases">
        <title>Draft genome sequence of Clostridium hylemonae (DSM 15053).</title>
        <authorList>
            <person name="Sudarsanam P."/>
            <person name="Ley R."/>
            <person name="Guruge J."/>
            <person name="Turnbaugh P.J."/>
            <person name="Mahowald M."/>
            <person name="Liep D."/>
            <person name="Gordon J."/>
        </authorList>
    </citation>
    <scope>NUCLEOTIDE SEQUENCE</scope>
    <source>
        <strain evidence="1">DSM 15053</strain>
    </source>
</reference>
<keyword evidence="2" id="KW-1185">Reference proteome</keyword>
<evidence type="ECO:0000313" key="1">
    <source>
        <dbReference type="EMBL" id="EEG75268.1"/>
    </source>
</evidence>
<comment type="caution">
    <text evidence="1">The sequence shown here is derived from an EMBL/GenBank/DDBJ whole genome shotgun (WGS) entry which is preliminary data.</text>
</comment>
<sequence length="57" mass="6722">MLIFNQYKKEVAIDRSIFFSLTDIIRDNITVIIKDNNIITLRQLLLQNKEEGICHTD</sequence>
<dbReference type="AlphaFoldDB" id="C0BXG1"/>
<proteinExistence type="predicted"/>
<dbReference type="HOGENOM" id="CLU_2988558_0_0_9"/>